<dbReference type="SUPFAM" id="SSF49785">
    <property type="entry name" value="Galactose-binding domain-like"/>
    <property type="match status" value="1"/>
</dbReference>
<comment type="caution">
    <text evidence="1">The sequence shown here is derived from an EMBL/GenBank/DDBJ whole genome shotgun (WGS) entry which is preliminary data.</text>
</comment>
<accession>A0A1J4KZE2</accession>
<dbReference type="AlphaFoldDB" id="A0A1J4KZE2"/>
<gene>
    <name evidence="1" type="ORF">TRFO_13030</name>
</gene>
<sequence length="431" mass="50027">MNIFSLSHDLFRNLNFDSYERDFTFFVGSKEFKCNRIIADLISPKVKQNHQIDPTLDSFNVSDECDFEDDFEMIISLGEGKSINTDEIDYNNLEILFNSIGNHEFSNFIHKSLNSINITNAIYILKKRISLSLSYYNEVVFIASHFYLFTYNELSTLDEYILMEILSHQNLVIESEEWLFKFILQLTKTDPKYAVLFQFIDFANISTECIVEFTRNVSFEDLNASIWKSIIKRLTCDIEILPVPPAHRFVNKTVKIHYKPKKPMNGIISYLTNECGENVSKAGIVEVSASSTISSLQCYSPASVTDFKSDDYFFSLNIPNQWIMYHFKDHIITPTSYSIKSNCDGTNGNHPKEWIFEGSEDGIKWKELDSQINNNSLNGRYIIANFPIKKHVKCKYLRFKQTGKNWNQSFDLIITGMEIFGIIKNQSRNDK</sequence>
<dbReference type="Gene3D" id="2.60.120.260">
    <property type="entry name" value="Galactose-binding domain-like"/>
    <property type="match status" value="1"/>
</dbReference>
<dbReference type="VEuPathDB" id="TrichDB:TRFO_13030"/>
<dbReference type="OrthoDB" id="412600at2759"/>
<proteinExistence type="predicted"/>
<organism evidence="1 2">
    <name type="scientific">Tritrichomonas foetus</name>
    <dbReference type="NCBI Taxonomy" id="1144522"/>
    <lineage>
        <taxon>Eukaryota</taxon>
        <taxon>Metamonada</taxon>
        <taxon>Parabasalia</taxon>
        <taxon>Tritrichomonadida</taxon>
        <taxon>Tritrichomonadidae</taxon>
        <taxon>Tritrichomonas</taxon>
    </lineage>
</organism>
<dbReference type="Proteomes" id="UP000179807">
    <property type="component" value="Unassembled WGS sequence"/>
</dbReference>
<evidence type="ECO:0000313" key="1">
    <source>
        <dbReference type="EMBL" id="OHT16619.1"/>
    </source>
</evidence>
<dbReference type="InterPro" id="IPR008979">
    <property type="entry name" value="Galactose-bd-like_sf"/>
</dbReference>
<evidence type="ECO:0008006" key="3">
    <source>
        <dbReference type="Google" id="ProtNLM"/>
    </source>
</evidence>
<dbReference type="EMBL" id="MLAK01000089">
    <property type="protein sequence ID" value="OHT16619.1"/>
    <property type="molecule type" value="Genomic_DNA"/>
</dbReference>
<keyword evidence="2" id="KW-1185">Reference proteome</keyword>
<protein>
    <recommendedName>
        <fullName evidence="3">F5/8 type C domain-containing protein</fullName>
    </recommendedName>
</protein>
<name>A0A1J4KZE2_9EUKA</name>
<dbReference type="GeneID" id="94831696"/>
<dbReference type="RefSeq" id="XP_068369755.1">
    <property type="nucleotide sequence ID" value="XM_068496992.1"/>
</dbReference>
<reference evidence="1" key="1">
    <citation type="submission" date="2016-10" db="EMBL/GenBank/DDBJ databases">
        <authorList>
            <person name="Benchimol M."/>
            <person name="Almeida L.G."/>
            <person name="Vasconcelos A.T."/>
            <person name="Perreira-Neves A."/>
            <person name="Rosa I.A."/>
            <person name="Tasca T."/>
            <person name="Bogo M.R."/>
            <person name="de Souza W."/>
        </authorList>
    </citation>
    <scope>NUCLEOTIDE SEQUENCE [LARGE SCALE GENOMIC DNA]</scope>
    <source>
        <strain evidence="1">K</strain>
    </source>
</reference>
<evidence type="ECO:0000313" key="2">
    <source>
        <dbReference type="Proteomes" id="UP000179807"/>
    </source>
</evidence>